<feature type="transmembrane region" description="Helical" evidence="5">
    <location>
        <begin position="330"/>
        <end position="348"/>
    </location>
</feature>
<protein>
    <submittedName>
        <fullName evidence="7">Sulfate permease</fullName>
    </submittedName>
</protein>
<dbReference type="GO" id="GO:0055085">
    <property type="term" value="P:transmembrane transport"/>
    <property type="evidence" value="ECO:0007669"/>
    <property type="project" value="InterPro"/>
</dbReference>
<dbReference type="KEGG" id="vcw:GJQ55_07715"/>
<feature type="transmembrane region" description="Helical" evidence="5">
    <location>
        <begin position="51"/>
        <end position="74"/>
    </location>
</feature>
<dbReference type="InterPro" id="IPR002645">
    <property type="entry name" value="STAS_dom"/>
</dbReference>
<sequence length="560" mass="60466">MRLTNTLQNYRRDWLGADLTAGLIVAILITPQAIAYAMLAGMPPQAGLYAALLPVIVYALLGTSPVLAVGPVAIISLMTFEALQPLASPGSSEYMALAAGLALLTGLWLLLFFLIDLGRWTNFISHSVISAFTSAAAILIVLSQIRHVTGLPIPSDGPLWQPIQTLLSASDQLRPDVLLLFALALLLLLSWQKGMPRLTRRLPQWLASLLNKAAPLVLVIAGIAAVSGLALPVKVVGELPAGLPALQLPWLTWPQWQSLLPSAAVIALIGYLESLAVAQSLADRRGPKLHSNQELLALGGANLVAAFSQAFPVAGGFGRSVVNHAAGAKTQLASIITAVLVAVICLFAARLFMNLPNAVLAVIIVVAVWPLIRFAEGWQAWRYQKSDGLVWLMTFAGVLLGGAESGILLGMLLSLVLFLKRTSEPHIAEIGRVGNSDHFRNIRRHQVGTSPTVLMIRIDENLYFANSHFLQETIANSLQQRPAVQHVVLVGSAINHIDYIGLETLQHLLQDLRERGVQLHLAEFKGLVMDRLQRTDLLPQLAPGRIFFTASEALRELGQC</sequence>
<feature type="transmembrane region" description="Helical" evidence="5">
    <location>
        <begin position="253"/>
        <end position="274"/>
    </location>
</feature>
<feature type="transmembrane region" description="Helical" evidence="5">
    <location>
        <begin position="177"/>
        <end position="192"/>
    </location>
</feature>
<evidence type="ECO:0000256" key="3">
    <source>
        <dbReference type="ARBA" id="ARBA00022989"/>
    </source>
</evidence>
<dbReference type="Pfam" id="PF01740">
    <property type="entry name" value="STAS"/>
    <property type="match status" value="1"/>
</dbReference>
<evidence type="ECO:0000256" key="1">
    <source>
        <dbReference type="ARBA" id="ARBA00004141"/>
    </source>
</evidence>
<dbReference type="CDD" id="cd07042">
    <property type="entry name" value="STAS_SulP_like_sulfate_transporter"/>
    <property type="match status" value="1"/>
</dbReference>
<name>A0A9X7UWV2_9GAMM</name>
<feature type="transmembrane region" description="Helical" evidence="5">
    <location>
        <begin position="355"/>
        <end position="372"/>
    </location>
</feature>
<feature type="domain" description="STAS" evidence="6">
    <location>
        <begin position="443"/>
        <end position="557"/>
    </location>
</feature>
<dbReference type="InterPro" id="IPR001902">
    <property type="entry name" value="SLC26A/SulP_fam"/>
</dbReference>
<feature type="transmembrane region" description="Helical" evidence="5">
    <location>
        <begin position="392"/>
        <end position="419"/>
    </location>
</feature>
<proteinExistence type="predicted"/>
<dbReference type="GO" id="GO:0016020">
    <property type="term" value="C:membrane"/>
    <property type="evidence" value="ECO:0007669"/>
    <property type="project" value="UniProtKB-SubCell"/>
</dbReference>
<comment type="subcellular location">
    <subcellularLocation>
        <location evidence="1">Membrane</location>
        <topology evidence="1">Multi-pass membrane protein</topology>
    </subcellularLocation>
</comment>
<feature type="transmembrane region" description="Helical" evidence="5">
    <location>
        <begin position="94"/>
        <end position="115"/>
    </location>
</feature>
<evidence type="ECO:0000256" key="5">
    <source>
        <dbReference type="SAM" id="Phobius"/>
    </source>
</evidence>
<keyword evidence="8" id="KW-1185">Reference proteome</keyword>
<dbReference type="InterPro" id="IPR036513">
    <property type="entry name" value="STAS_dom_sf"/>
</dbReference>
<dbReference type="NCBIfam" id="TIGR00815">
    <property type="entry name" value="sulP"/>
    <property type="match status" value="1"/>
</dbReference>
<dbReference type="Pfam" id="PF00916">
    <property type="entry name" value="Sulfate_transp"/>
    <property type="match status" value="1"/>
</dbReference>
<dbReference type="RefSeq" id="WP_228344414.1">
    <property type="nucleotide sequence ID" value="NZ_CP046056.1"/>
</dbReference>
<feature type="transmembrane region" description="Helical" evidence="5">
    <location>
        <begin position="295"/>
        <end position="318"/>
    </location>
</feature>
<evidence type="ECO:0000259" key="6">
    <source>
        <dbReference type="PROSITE" id="PS50801"/>
    </source>
</evidence>
<gene>
    <name evidence="7" type="primary">sulP</name>
    <name evidence="7" type="ORF">GJQ55_07715</name>
</gene>
<accession>A0A9X7UWV2</accession>
<evidence type="ECO:0000313" key="7">
    <source>
        <dbReference type="EMBL" id="QQD24369.1"/>
    </source>
</evidence>
<reference evidence="7 8" key="1">
    <citation type="submission" date="2019-11" db="EMBL/GenBank/DDBJ databases">
        <title>Venatorbacter sp. nov. a predator of Campylobacter and other Gram-negative bacteria.</title>
        <authorList>
            <person name="Saeedi A."/>
            <person name="Cummings N.J."/>
            <person name="Connerton I.F."/>
            <person name="Connerton P.L."/>
        </authorList>
    </citation>
    <scope>NUCLEOTIDE SEQUENCE [LARGE SCALE GENOMIC DNA]</scope>
    <source>
        <strain evidence="7">XL5</strain>
    </source>
</reference>
<dbReference type="AlphaFoldDB" id="A0A9X7UWV2"/>
<feature type="transmembrane region" description="Helical" evidence="5">
    <location>
        <begin position="127"/>
        <end position="145"/>
    </location>
</feature>
<feature type="transmembrane region" description="Helical" evidence="5">
    <location>
        <begin position="20"/>
        <end position="39"/>
    </location>
</feature>
<feature type="transmembrane region" description="Helical" evidence="5">
    <location>
        <begin position="213"/>
        <end position="233"/>
    </location>
</feature>
<dbReference type="Gene3D" id="3.30.750.24">
    <property type="entry name" value="STAS domain"/>
    <property type="match status" value="1"/>
</dbReference>
<evidence type="ECO:0000313" key="8">
    <source>
        <dbReference type="Proteomes" id="UP000596074"/>
    </source>
</evidence>
<keyword evidence="2 5" id="KW-0812">Transmembrane</keyword>
<organism evidence="7 8">
    <name type="scientific">Venatoribacter cucullus</name>
    <dbReference type="NCBI Taxonomy" id="2661630"/>
    <lineage>
        <taxon>Bacteria</taxon>
        <taxon>Pseudomonadati</taxon>
        <taxon>Pseudomonadota</taxon>
        <taxon>Gammaproteobacteria</taxon>
        <taxon>Oceanospirillales</taxon>
        <taxon>Oceanospirillaceae</taxon>
        <taxon>Venatoribacter</taxon>
    </lineage>
</organism>
<dbReference type="Proteomes" id="UP000596074">
    <property type="component" value="Chromosome"/>
</dbReference>
<dbReference type="PANTHER" id="PTHR11814">
    <property type="entry name" value="SULFATE TRANSPORTER"/>
    <property type="match status" value="1"/>
</dbReference>
<evidence type="ECO:0000256" key="4">
    <source>
        <dbReference type="ARBA" id="ARBA00023136"/>
    </source>
</evidence>
<dbReference type="InterPro" id="IPR011547">
    <property type="entry name" value="SLC26A/SulP_dom"/>
</dbReference>
<dbReference type="EMBL" id="CP046056">
    <property type="protein sequence ID" value="QQD24369.1"/>
    <property type="molecule type" value="Genomic_DNA"/>
</dbReference>
<evidence type="ECO:0000256" key="2">
    <source>
        <dbReference type="ARBA" id="ARBA00022692"/>
    </source>
</evidence>
<dbReference type="PROSITE" id="PS50801">
    <property type="entry name" value="STAS"/>
    <property type="match status" value="1"/>
</dbReference>
<keyword evidence="4 5" id="KW-0472">Membrane</keyword>
<keyword evidence="3 5" id="KW-1133">Transmembrane helix</keyword>
<dbReference type="SUPFAM" id="SSF52091">
    <property type="entry name" value="SpoIIaa-like"/>
    <property type="match status" value="1"/>
</dbReference>